<keyword evidence="2" id="KW-1185">Reference proteome</keyword>
<dbReference type="Proteomes" id="UP000887540">
    <property type="component" value="Unplaced"/>
</dbReference>
<protein>
    <submittedName>
        <fullName evidence="3">Uncharacterized protein</fullName>
    </submittedName>
</protein>
<feature type="region of interest" description="Disordered" evidence="1">
    <location>
        <begin position="655"/>
        <end position="680"/>
    </location>
</feature>
<organism evidence="2 3">
    <name type="scientific">Acrobeloides nanus</name>
    <dbReference type="NCBI Taxonomy" id="290746"/>
    <lineage>
        <taxon>Eukaryota</taxon>
        <taxon>Metazoa</taxon>
        <taxon>Ecdysozoa</taxon>
        <taxon>Nematoda</taxon>
        <taxon>Chromadorea</taxon>
        <taxon>Rhabditida</taxon>
        <taxon>Tylenchina</taxon>
        <taxon>Cephalobomorpha</taxon>
        <taxon>Cephaloboidea</taxon>
        <taxon>Cephalobidae</taxon>
        <taxon>Acrobeloides</taxon>
    </lineage>
</organism>
<evidence type="ECO:0000313" key="2">
    <source>
        <dbReference type="Proteomes" id="UP000887540"/>
    </source>
</evidence>
<accession>A0A914CXL5</accession>
<dbReference type="AlphaFoldDB" id="A0A914CXL5"/>
<name>A0A914CXL5_9BILA</name>
<sequence length="941" mass="106773">MMAVHKRCTEQARNATGQTCGLNDDFRELNSIMDKRLIEFADCVSSVDTFEVEDDEEIPEAACRQISFQPLVEQITCWRTVASVRAKCLQLQRCCPSAKSCKKQGQHSEYTQALRAKHIEINRRTLECREQMQQLVDMKQESPKAHGAVSSTYEKPIDVSNSYKHQSNQYAMEDHEQAQPESVKRLAEAIAKVLIKRQQVQQQQQSSKDVLTVFSKKDSTSDGLKEFGEPSLKPTQFDSQQTPLVVFDRNARTKGPMQKNNIMKFLKKPPFDKQGIFSTNPNANGHIPFLIAAKQPQSFAIPSKVNLRRMRIYEARPELKKVISRDWGRGVGMLGKFPTSITTNESRVNYFTPRSVNGAGRLFDLQAVAHGIRTFSEDTSIRPLKKVEAINRPPKSYFSEQRIWSVDSNTNTSITTASTTPSSSVEQVQQQDSKDVLTVFSREDSISDGMKADMEQEVHESVSSHPDMEQEKHEYIQPSITTTIATTPIPAPTTSIKLQIKPSKVIDFETGYGDLIEYLTTTSAPIPVTENVIATESIRTTEAESTMTKGQYIRSIVSGVVGKPKSASFQFLKKIHITPIPPISFNNTTTRIPAYGGDKKISTSPAQSSVPCSDSRCAHVLYGVGQRTTTEAYKTSSFEEGDSELKSFVQDPHIDNSIDTSNKQTRLQSQNAFISSSDEERESQLAREELIKNLEEFIKKRGKPLHGKVNMDFEAERVEILRKTRQDYEKENQVTGYCELYSTCTDELRYVQKECEAANGRLMPGLPRRRFGDCHAKLVQEYENLDAIKTKVESSFDNCLLEEIIERKAEEVETCPRDWPTLPSFEYQPKCAQKLLIIKNHCSKLARCCKIVPRCRRQIEELQVTKEYAIKSQILARKSAMCQIRAYNDYYQRYMLRAAARQQARVNLSKFQRIAGFSSNFPDANQLDTKKEYPDSGFRLL</sequence>
<proteinExistence type="predicted"/>
<evidence type="ECO:0000256" key="1">
    <source>
        <dbReference type="SAM" id="MobiDB-lite"/>
    </source>
</evidence>
<feature type="compositionally biased region" description="Polar residues" evidence="1">
    <location>
        <begin position="657"/>
        <end position="676"/>
    </location>
</feature>
<dbReference type="WBParaSite" id="ACRNAN_scaffold160.g26682.t1">
    <property type="protein sequence ID" value="ACRNAN_scaffold160.g26682.t1"/>
    <property type="gene ID" value="ACRNAN_scaffold160.g26682"/>
</dbReference>
<reference evidence="3" key="1">
    <citation type="submission" date="2022-11" db="UniProtKB">
        <authorList>
            <consortium name="WormBaseParasite"/>
        </authorList>
    </citation>
    <scope>IDENTIFICATION</scope>
</reference>
<evidence type="ECO:0000313" key="3">
    <source>
        <dbReference type="WBParaSite" id="ACRNAN_scaffold160.g26682.t1"/>
    </source>
</evidence>